<evidence type="ECO:0000256" key="6">
    <source>
        <dbReference type="ARBA" id="ARBA00022989"/>
    </source>
</evidence>
<comment type="similarity">
    <text evidence="9">Belongs to the methyl-accepting chemotaxis (MCP) protein family.</text>
</comment>
<dbReference type="GO" id="GO:0006935">
    <property type="term" value="P:chemotaxis"/>
    <property type="evidence" value="ECO:0007669"/>
    <property type="project" value="UniProtKB-KW"/>
</dbReference>
<dbReference type="SUPFAM" id="SSF58104">
    <property type="entry name" value="Methyl-accepting chemotaxis protein (MCP) signaling domain"/>
    <property type="match status" value="1"/>
</dbReference>
<keyword evidence="6 11" id="KW-1133">Transmembrane helix</keyword>
<evidence type="ECO:0000313" key="14">
    <source>
        <dbReference type="EMBL" id="RED85572.1"/>
    </source>
</evidence>
<keyword evidence="8 10" id="KW-0807">Transducer</keyword>
<dbReference type="InterPro" id="IPR003660">
    <property type="entry name" value="HAMP_dom"/>
</dbReference>
<dbReference type="GO" id="GO:0007165">
    <property type="term" value="P:signal transduction"/>
    <property type="evidence" value="ECO:0007669"/>
    <property type="project" value="UniProtKB-KW"/>
</dbReference>
<dbReference type="PROSITE" id="PS50111">
    <property type="entry name" value="CHEMOTAXIS_TRANSDUC_2"/>
    <property type="match status" value="1"/>
</dbReference>
<accession>A0A3D9KHD4</accession>
<feature type="transmembrane region" description="Helical" evidence="11">
    <location>
        <begin position="303"/>
        <end position="326"/>
    </location>
</feature>
<dbReference type="PANTHER" id="PTHR32089:SF114">
    <property type="entry name" value="METHYL-ACCEPTING CHEMOTAXIS PROTEIN MCPB"/>
    <property type="match status" value="1"/>
</dbReference>
<keyword evidence="2" id="KW-1003">Cell membrane</keyword>
<dbReference type="CDD" id="cd06225">
    <property type="entry name" value="HAMP"/>
    <property type="match status" value="1"/>
</dbReference>
<evidence type="ECO:0000259" key="13">
    <source>
        <dbReference type="PROSITE" id="PS50885"/>
    </source>
</evidence>
<evidence type="ECO:0000256" key="1">
    <source>
        <dbReference type="ARBA" id="ARBA00004651"/>
    </source>
</evidence>
<evidence type="ECO:0000256" key="2">
    <source>
        <dbReference type="ARBA" id="ARBA00022475"/>
    </source>
</evidence>
<dbReference type="InterPro" id="IPR029151">
    <property type="entry name" value="Sensor-like_sf"/>
</dbReference>
<keyword evidence="3" id="KW-0488">Methylation</keyword>
<feature type="domain" description="HAMP" evidence="13">
    <location>
        <begin position="324"/>
        <end position="377"/>
    </location>
</feature>
<dbReference type="GO" id="GO:0005886">
    <property type="term" value="C:plasma membrane"/>
    <property type="evidence" value="ECO:0007669"/>
    <property type="project" value="UniProtKB-SubCell"/>
</dbReference>
<dbReference type="Pfam" id="PF02743">
    <property type="entry name" value="dCache_1"/>
    <property type="match status" value="1"/>
</dbReference>
<evidence type="ECO:0000256" key="10">
    <source>
        <dbReference type="PROSITE-ProRule" id="PRU00284"/>
    </source>
</evidence>
<dbReference type="PANTHER" id="PTHR32089">
    <property type="entry name" value="METHYL-ACCEPTING CHEMOTAXIS PROTEIN MCPB"/>
    <property type="match status" value="1"/>
</dbReference>
<dbReference type="Gene3D" id="6.10.340.10">
    <property type="match status" value="1"/>
</dbReference>
<evidence type="ECO:0000256" key="5">
    <source>
        <dbReference type="ARBA" id="ARBA00022692"/>
    </source>
</evidence>
<organism evidence="14 15">
    <name type="scientific">Cohnella phaseoli</name>
    <dbReference type="NCBI Taxonomy" id="456490"/>
    <lineage>
        <taxon>Bacteria</taxon>
        <taxon>Bacillati</taxon>
        <taxon>Bacillota</taxon>
        <taxon>Bacilli</taxon>
        <taxon>Bacillales</taxon>
        <taxon>Paenibacillaceae</taxon>
        <taxon>Cohnella</taxon>
    </lineage>
</organism>
<evidence type="ECO:0000313" key="15">
    <source>
        <dbReference type="Proteomes" id="UP000256977"/>
    </source>
</evidence>
<comment type="subcellular location">
    <subcellularLocation>
        <location evidence="1">Cell membrane</location>
        <topology evidence="1">Multi-pass membrane protein</topology>
    </subcellularLocation>
</comment>
<dbReference type="Pfam" id="PF00672">
    <property type="entry name" value="HAMP"/>
    <property type="match status" value="1"/>
</dbReference>
<dbReference type="EMBL" id="QRDZ01000004">
    <property type="protein sequence ID" value="RED85572.1"/>
    <property type="molecule type" value="Genomic_DNA"/>
</dbReference>
<dbReference type="Gene3D" id="1.10.287.950">
    <property type="entry name" value="Methyl-accepting chemotaxis protein"/>
    <property type="match status" value="1"/>
</dbReference>
<keyword evidence="7 11" id="KW-0472">Membrane</keyword>
<evidence type="ECO:0000259" key="12">
    <source>
        <dbReference type="PROSITE" id="PS50111"/>
    </source>
</evidence>
<dbReference type="SMART" id="SM00283">
    <property type="entry name" value="MA"/>
    <property type="match status" value="1"/>
</dbReference>
<evidence type="ECO:0000256" key="3">
    <source>
        <dbReference type="ARBA" id="ARBA00022481"/>
    </source>
</evidence>
<sequence length="682" mass="74091">MNSTSRSASLTRGELLRNRKWFHSLRVRLTFWFLIIGLVPLTVSTVTTYNTAAVDQVTSQLTIYNNLTDNKAKDMVEWVDQRAAELVLASRNEVLRSEDRQAQVKYLNVLQALSGTSSDMLLFDKSGNLLVHSNLQQKVEPVADKSYFKNAVDGQPDVSDIMTSPDTGKPFLAVAVPVHDASDQRTVGVLSNVIRFDLMMDYFFKDMVIAKGDGYPIVIDDYGFIRYAPQQEAVGLKPENSALPDELRSILSQTELENNQAEYSYEGETYFVTLSPVAETGFKLYFHMPLNSILDGQGTAEKVFFTSLLVSAVVTIIVAILIVFSITKPIGKIARRVKRIAEGDLTGEREQIRNKDEIGELADDLQAMTIALRTTIGHLSDSSRKVATTAELLDSGAEQTRMASDQIVGIMEQVAAGSENQLQGAVQSAKTMSELAVGIQRVAESSSVVSDAATEAGQNALEGNRTLEEAVKQMNSISRSVGDSAERVRELGERSVEIEAIVSVMSGIAQQTNILALNAGIEAARAGEQGRGFAVVAGEVKKLAEQSRQSAEQIHKLIEEIRGSIGHVVEAMGQGVLEVDKGIVAVSDAGEAFRTIVDSVQNVAEQIQEISAESEQMSAGTQQVTASMDEMVSISKSASDGVQSVTSASEEQLASIEQISSSAEQLSRMASELQREVDKFKL</sequence>
<feature type="domain" description="Methyl-accepting transducer" evidence="12">
    <location>
        <begin position="396"/>
        <end position="632"/>
    </location>
</feature>
<dbReference type="PROSITE" id="PS50885">
    <property type="entry name" value="HAMP"/>
    <property type="match status" value="1"/>
</dbReference>
<keyword evidence="5 11" id="KW-0812">Transmembrane</keyword>
<dbReference type="Gene3D" id="3.30.450.20">
    <property type="entry name" value="PAS domain"/>
    <property type="match status" value="1"/>
</dbReference>
<dbReference type="InterPro" id="IPR004089">
    <property type="entry name" value="MCPsignal_dom"/>
</dbReference>
<dbReference type="Pfam" id="PF00015">
    <property type="entry name" value="MCPsignal"/>
    <property type="match status" value="1"/>
</dbReference>
<name>A0A3D9KHD4_9BACL</name>
<dbReference type="RefSeq" id="WP_116059988.1">
    <property type="nucleotide sequence ID" value="NZ_QRDZ01000004.1"/>
</dbReference>
<keyword evidence="15" id="KW-1185">Reference proteome</keyword>
<keyword evidence="4" id="KW-0145">Chemotaxis</keyword>
<dbReference type="CDD" id="cd11386">
    <property type="entry name" value="MCP_signal"/>
    <property type="match status" value="1"/>
</dbReference>
<dbReference type="SMART" id="SM00304">
    <property type="entry name" value="HAMP"/>
    <property type="match status" value="1"/>
</dbReference>
<dbReference type="CDD" id="cd12914">
    <property type="entry name" value="PDC1_DGC_like"/>
    <property type="match status" value="1"/>
</dbReference>
<proteinExistence type="inferred from homology"/>
<evidence type="ECO:0000256" key="8">
    <source>
        <dbReference type="ARBA" id="ARBA00023224"/>
    </source>
</evidence>
<dbReference type="SUPFAM" id="SSF103190">
    <property type="entry name" value="Sensory domain-like"/>
    <property type="match status" value="1"/>
</dbReference>
<comment type="caution">
    <text evidence="14">The sequence shown here is derived from an EMBL/GenBank/DDBJ whole genome shotgun (WGS) entry which is preliminary data.</text>
</comment>
<dbReference type="Proteomes" id="UP000256977">
    <property type="component" value="Unassembled WGS sequence"/>
</dbReference>
<evidence type="ECO:0000256" key="9">
    <source>
        <dbReference type="ARBA" id="ARBA00029447"/>
    </source>
</evidence>
<dbReference type="InterPro" id="IPR033479">
    <property type="entry name" value="dCache_1"/>
</dbReference>
<dbReference type="AlphaFoldDB" id="A0A3D9KHD4"/>
<reference evidence="14 15" key="1">
    <citation type="submission" date="2018-07" db="EMBL/GenBank/DDBJ databases">
        <title>Genomic Encyclopedia of Type Strains, Phase III (KMG-III): the genomes of soil and plant-associated and newly described type strains.</title>
        <authorList>
            <person name="Whitman W."/>
        </authorList>
    </citation>
    <scope>NUCLEOTIDE SEQUENCE [LARGE SCALE GENOMIC DNA]</scope>
    <source>
        <strain evidence="14 15">CECT 7287</strain>
    </source>
</reference>
<dbReference type="OrthoDB" id="243053at2"/>
<protein>
    <submittedName>
        <fullName evidence="14">Methyl-accepting chemotaxis sensory transducer with Cache sensor</fullName>
    </submittedName>
</protein>
<evidence type="ECO:0000256" key="4">
    <source>
        <dbReference type="ARBA" id="ARBA00022500"/>
    </source>
</evidence>
<feature type="transmembrane region" description="Helical" evidence="11">
    <location>
        <begin position="29"/>
        <end position="49"/>
    </location>
</feature>
<evidence type="ECO:0000256" key="11">
    <source>
        <dbReference type="SAM" id="Phobius"/>
    </source>
</evidence>
<evidence type="ECO:0000256" key="7">
    <source>
        <dbReference type="ARBA" id="ARBA00023136"/>
    </source>
</evidence>
<gene>
    <name evidence="14" type="ORF">DFP98_104277</name>
</gene>